<feature type="compositionally biased region" description="Polar residues" evidence="1">
    <location>
        <begin position="77"/>
        <end position="89"/>
    </location>
</feature>
<name>A0A212DCG0_CEREH</name>
<feature type="region of interest" description="Disordered" evidence="1">
    <location>
        <begin position="1"/>
        <end position="100"/>
    </location>
</feature>
<reference evidence="2 3" key="1">
    <citation type="journal article" date="2018" name="Mol. Genet. Genomics">
        <title>The red deer Cervus elaphus genome CerEla1.0: sequencing, annotating, genes, and chromosomes.</title>
        <authorList>
            <person name="Bana N.A."/>
            <person name="Nyiri A."/>
            <person name="Nagy J."/>
            <person name="Frank K."/>
            <person name="Nagy T."/>
            <person name="Steger V."/>
            <person name="Schiller M."/>
            <person name="Lakatos P."/>
            <person name="Sugar L."/>
            <person name="Horn P."/>
            <person name="Barta E."/>
            <person name="Orosz L."/>
        </authorList>
    </citation>
    <scope>NUCLEOTIDE SEQUENCE [LARGE SCALE GENOMIC DNA]</scope>
    <source>
        <strain evidence="2">Hungarian</strain>
    </source>
</reference>
<dbReference type="EMBL" id="MKHE01000004">
    <property type="protein sequence ID" value="OWK15921.1"/>
    <property type="molecule type" value="Genomic_DNA"/>
</dbReference>
<organism evidence="2 3">
    <name type="scientific">Cervus elaphus hippelaphus</name>
    <name type="common">European red deer</name>
    <dbReference type="NCBI Taxonomy" id="46360"/>
    <lineage>
        <taxon>Eukaryota</taxon>
        <taxon>Metazoa</taxon>
        <taxon>Chordata</taxon>
        <taxon>Craniata</taxon>
        <taxon>Vertebrata</taxon>
        <taxon>Euteleostomi</taxon>
        <taxon>Mammalia</taxon>
        <taxon>Eutheria</taxon>
        <taxon>Laurasiatheria</taxon>
        <taxon>Artiodactyla</taxon>
        <taxon>Ruminantia</taxon>
        <taxon>Pecora</taxon>
        <taxon>Cervidae</taxon>
        <taxon>Cervinae</taxon>
        <taxon>Cervus</taxon>
    </lineage>
</organism>
<accession>A0A212DCG0</accession>
<proteinExistence type="predicted"/>
<sequence length="100" mass="10738">MQPRPAWPAQQTLQDKLGFGRHEQAGPFQGANNKVPEGRQKQEDNEQDAQFPAWLGLPGAQWPYTAPKPSGDGAPAQRTTSPNLLTQVQGAVPKASPDPG</sequence>
<keyword evidence="3" id="KW-1185">Reference proteome</keyword>
<dbReference type="AlphaFoldDB" id="A0A212DCG0"/>
<evidence type="ECO:0000256" key="1">
    <source>
        <dbReference type="SAM" id="MobiDB-lite"/>
    </source>
</evidence>
<comment type="caution">
    <text evidence="2">The sequence shown here is derived from an EMBL/GenBank/DDBJ whole genome shotgun (WGS) entry which is preliminary data.</text>
</comment>
<gene>
    <name evidence="2" type="ORF">Celaphus_00004878</name>
</gene>
<dbReference type="Proteomes" id="UP000242450">
    <property type="component" value="Chromosome 4"/>
</dbReference>
<evidence type="ECO:0000313" key="3">
    <source>
        <dbReference type="Proteomes" id="UP000242450"/>
    </source>
</evidence>
<evidence type="ECO:0000313" key="2">
    <source>
        <dbReference type="EMBL" id="OWK15921.1"/>
    </source>
</evidence>
<protein>
    <submittedName>
        <fullName evidence="2">Uncharacterized protein</fullName>
    </submittedName>
</protein>